<name>A0ABU5UF15_9CYAN</name>
<comment type="caution">
    <text evidence="1">The sequence shown here is derived from an EMBL/GenBank/DDBJ whole genome shotgun (WGS) entry which is preliminary data.</text>
</comment>
<proteinExistence type="predicted"/>
<evidence type="ECO:0000313" key="2">
    <source>
        <dbReference type="Proteomes" id="UP001302120"/>
    </source>
</evidence>
<evidence type="ECO:0000313" key="1">
    <source>
        <dbReference type="EMBL" id="MEA5582130.1"/>
    </source>
</evidence>
<reference evidence="1 2" key="1">
    <citation type="submission" date="2023-12" db="EMBL/GenBank/DDBJ databases">
        <title>Baltic Sea Cyanobacteria.</title>
        <authorList>
            <person name="Delbaje E."/>
            <person name="Fewer D.P."/>
            <person name="Shishido T.K."/>
        </authorList>
    </citation>
    <scope>NUCLEOTIDE SEQUENCE [LARGE SCALE GENOMIC DNA]</scope>
    <source>
        <strain evidence="1 2">UHCC-0300</strain>
    </source>
</reference>
<dbReference type="EMBL" id="JAYGHG010000019">
    <property type="protein sequence ID" value="MEA5582130.1"/>
    <property type="molecule type" value="Genomic_DNA"/>
</dbReference>
<sequence>MPDISLHTETAFKRISAIVEKLIASNSLYQERLDRHEMSEKIYNLFAQPDSGDDINIITEGDLTNRINQMLVVEAMSGLLNDFTSEEMTIFDAAVKRK</sequence>
<organism evidence="1 2">
    <name type="scientific">Nodularia harveyana UHCC-0300</name>
    <dbReference type="NCBI Taxonomy" id="2974287"/>
    <lineage>
        <taxon>Bacteria</taxon>
        <taxon>Bacillati</taxon>
        <taxon>Cyanobacteriota</taxon>
        <taxon>Cyanophyceae</taxon>
        <taxon>Nostocales</taxon>
        <taxon>Nodulariaceae</taxon>
        <taxon>Nodularia</taxon>
    </lineage>
</organism>
<dbReference type="RefSeq" id="WP_323196455.1">
    <property type="nucleotide sequence ID" value="NZ_JAYGHG010000019.1"/>
</dbReference>
<keyword evidence="2" id="KW-1185">Reference proteome</keyword>
<accession>A0ABU5UF15</accession>
<gene>
    <name evidence="1" type="ORF">VB620_12360</name>
</gene>
<protein>
    <submittedName>
        <fullName evidence="1">Uncharacterized protein</fullName>
    </submittedName>
</protein>
<dbReference type="Proteomes" id="UP001302120">
    <property type="component" value="Unassembled WGS sequence"/>
</dbReference>